<gene>
    <name evidence="1" type="ORF">CTER_3728</name>
</gene>
<comment type="caution">
    <text evidence="1">The sequence shown here is derived from an EMBL/GenBank/DDBJ whole genome shotgun (WGS) entry which is preliminary data.</text>
</comment>
<sequence length="320" mass="37155">MKEIFTLKDLDTLKNIDVFICAAGFENRSYIIPTALATIEIPNSIIFYINDFYIENINNADKIYSILNSNFKQRVELKYNNPSFSYKAIKEVIENNLNGINISGKILIDITTFSHEHLLMFIKIISEYQNLTDKIVFCYLESKEYSIDEKDYDKKWLTKGIKEVRTIIGYPGNFDPSKENHLLIIMGFENERTKKIIEIFDYEHITLINGAIEESINNEHYAINKSKCNNLIELFPNINNIEVSVIDIIKCKKHIEAYLDIYNNCNNVIIPMNNKISTIACGLLGISNKDIQLSYISAEVYNKFNYSMHGENVHMFKNIF</sequence>
<organism evidence="1 2">
    <name type="scientific">Ruminiclostridium cellobioparum subsp. termitidis CT1112</name>
    <dbReference type="NCBI Taxonomy" id="1195236"/>
    <lineage>
        <taxon>Bacteria</taxon>
        <taxon>Bacillati</taxon>
        <taxon>Bacillota</taxon>
        <taxon>Clostridia</taxon>
        <taxon>Eubacteriales</taxon>
        <taxon>Oscillospiraceae</taxon>
        <taxon>Ruminiclostridium</taxon>
    </lineage>
</organism>
<dbReference type="RefSeq" id="WP_004628114.1">
    <property type="nucleotide sequence ID" value="NZ_AORV01000052.1"/>
</dbReference>
<evidence type="ECO:0000313" key="1">
    <source>
        <dbReference type="EMBL" id="EMS70531.1"/>
    </source>
</evidence>
<protein>
    <submittedName>
        <fullName evidence="1">Uncharacterized protein</fullName>
    </submittedName>
</protein>
<keyword evidence="2" id="KW-1185">Reference proteome</keyword>
<proteinExistence type="predicted"/>
<accession>S0FJP9</accession>
<evidence type="ECO:0000313" key="2">
    <source>
        <dbReference type="Proteomes" id="UP000014155"/>
    </source>
</evidence>
<dbReference type="EMBL" id="AORV01000052">
    <property type="protein sequence ID" value="EMS70531.1"/>
    <property type="molecule type" value="Genomic_DNA"/>
</dbReference>
<reference evidence="1 2" key="1">
    <citation type="journal article" date="2013" name="Genome Announc.">
        <title>Draft Genome Sequence of the Cellulolytic, Mesophilic, Anaerobic Bacterium Clostridium termitidis Strain CT1112 (DSM 5398).</title>
        <authorList>
            <person name="Lal S."/>
            <person name="Ramachandran U."/>
            <person name="Zhang X."/>
            <person name="Munir R."/>
            <person name="Sparling R."/>
            <person name="Levin D.B."/>
        </authorList>
    </citation>
    <scope>NUCLEOTIDE SEQUENCE [LARGE SCALE GENOMIC DNA]</scope>
    <source>
        <strain evidence="1 2">CT1112</strain>
    </source>
</reference>
<dbReference type="AlphaFoldDB" id="S0FJP9"/>
<dbReference type="eggNOG" id="ENOG50338WW">
    <property type="taxonomic scope" value="Bacteria"/>
</dbReference>
<name>S0FJP9_RUMCE</name>
<dbReference type="PATRIC" id="fig|1195236.3.peg.3946"/>
<dbReference type="STRING" id="1195236.CTER_3728"/>
<dbReference type="Proteomes" id="UP000014155">
    <property type="component" value="Unassembled WGS sequence"/>
</dbReference>